<dbReference type="PANTHER" id="PTHR42920:SF5">
    <property type="entry name" value="EAMA DOMAIN-CONTAINING PROTEIN"/>
    <property type="match status" value="1"/>
</dbReference>
<dbReference type="EMBL" id="CAEZUR010000024">
    <property type="protein sequence ID" value="CAB4604723.1"/>
    <property type="molecule type" value="Genomic_DNA"/>
</dbReference>
<accession>A0A6J6BDY6</accession>
<sequence length="295" mass="31468">MTKSRLAALALLAVAISWGAGFVLMEPAIERQPIFNFLAFRFTLAVIVMVAVRPSVLKKFNKTLLLQGGVLGLALGGGYVAQTIGLLYSTAAITGFYTGLYVALTPLFAWLLLRNRISAKALVGVILATIGLAILSSGAIAFGWGEISLLICAVLFALHIIGLGVWSAKHDSYALTIVQLTMCAMLSWVGSLTFEGGVQPPPDAEVWFAIIFTAVLATALAFFVQTWAQGFLDPSRVAIILTSEVVWAAVIAYGVGQEKPEFLSVLGGSVMLAAMLIVEWPSKKKELVPLEPMAH</sequence>
<proteinExistence type="predicted"/>
<dbReference type="AlphaFoldDB" id="A0A6J6BDY6"/>
<name>A0A6J6BDY6_9ZZZZ</name>
<feature type="transmembrane region" description="Helical" evidence="6">
    <location>
        <begin position="87"/>
        <end position="109"/>
    </location>
</feature>
<feature type="transmembrane region" description="Helical" evidence="6">
    <location>
        <begin position="64"/>
        <end position="81"/>
    </location>
</feature>
<dbReference type="InterPro" id="IPR051258">
    <property type="entry name" value="Diverse_Substrate_Transporter"/>
</dbReference>
<feature type="transmembrane region" description="Helical" evidence="6">
    <location>
        <begin position="35"/>
        <end position="52"/>
    </location>
</feature>
<protein>
    <submittedName>
        <fullName evidence="8">Unannotated protein</fullName>
    </submittedName>
</protein>
<feature type="transmembrane region" description="Helical" evidence="6">
    <location>
        <begin position="237"/>
        <end position="256"/>
    </location>
</feature>
<feature type="transmembrane region" description="Helical" evidence="6">
    <location>
        <begin position="121"/>
        <end position="141"/>
    </location>
</feature>
<dbReference type="Pfam" id="PF00892">
    <property type="entry name" value="EamA"/>
    <property type="match status" value="2"/>
</dbReference>
<dbReference type="InterPro" id="IPR000620">
    <property type="entry name" value="EamA_dom"/>
</dbReference>
<evidence type="ECO:0000313" key="8">
    <source>
        <dbReference type="EMBL" id="CAB4536609.1"/>
    </source>
</evidence>
<dbReference type="EMBL" id="CAEZSN010000019">
    <property type="protein sequence ID" value="CAB4536609.1"/>
    <property type="molecule type" value="Genomic_DNA"/>
</dbReference>
<evidence type="ECO:0000259" key="7">
    <source>
        <dbReference type="Pfam" id="PF00892"/>
    </source>
</evidence>
<evidence type="ECO:0000256" key="1">
    <source>
        <dbReference type="ARBA" id="ARBA00004651"/>
    </source>
</evidence>
<feature type="domain" description="EamA" evidence="7">
    <location>
        <begin position="7"/>
        <end position="136"/>
    </location>
</feature>
<keyword evidence="3 6" id="KW-0812">Transmembrane</keyword>
<dbReference type="SUPFAM" id="SSF103481">
    <property type="entry name" value="Multidrug resistance efflux transporter EmrE"/>
    <property type="match status" value="2"/>
</dbReference>
<keyword evidence="5 6" id="KW-0472">Membrane</keyword>
<feature type="transmembrane region" description="Helical" evidence="6">
    <location>
        <begin position="173"/>
        <end position="194"/>
    </location>
</feature>
<comment type="subcellular location">
    <subcellularLocation>
        <location evidence="1">Cell membrane</location>
        <topology evidence="1">Multi-pass membrane protein</topology>
    </subcellularLocation>
</comment>
<dbReference type="InterPro" id="IPR037185">
    <property type="entry name" value="EmrE-like"/>
</dbReference>
<feature type="domain" description="EamA" evidence="7">
    <location>
        <begin position="144"/>
        <end position="278"/>
    </location>
</feature>
<evidence type="ECO:0000256" key="5">
    <source>
        <dbReference type="ARBA" id="ARBA00023136"/>
    </source>
</evidence>
<evidence type="ECO:0000256" key="2">
    <source>
        <dbReference type="ARBA" id="ARBA00022475"/>
    </source>
</evidence>
<evidence type="ECO:0000313" key="9">
    <source>
        <dbReference type="EMBL" id="CAB4604723.1"/>
    </source>
</evidence>
<feature type="transmembrane region" description="Helical" evidence="6">
    <location>
        <begin position="206"/>
        <end position="225"/>
    </location>
</feature>
<reference evidence="8" key="1">
    <citation type="submission" date="2020-05" db="EMBL/GenBank/DDBJ databases">
        <authorList>
            <person name="Chiriac C."/>
            <person name="Salcher M."/>
            <person name="Ghai R."/>
            <person name="Kavagutti S V."/>
        </authorList>
    </citation>
    <scope>NUCLEOTIDE SEQUENCE</scope>
</reference>
<evidence type="ECO:0000256" key="4">
    <source>
        <dbReference type="ARBA" id="ARBA00022989"/>
    </source>
</evidence>
<evidence type="ECO:0000256" key="3">
    <source>
        <dbReference type="ARBA" id="ARBA00022692"/>
    </source>
</evidence>
<keyword evidence="4 6" id="KW-1133">Transmembrane helix</keyword>
<dbReference type="PANTHER" id="PTHR42920">
    <property type="entry name" value="OS03G0707200 PROTEIN-RELATED"/>
    <property type="match status" value="1"/>
</dbReference>
<organism evidence="8">
    <name type="scientific">freshwater metagenome</name>
    <dbReference type="NCBI Taxonomy" id="449393"/>
    <lineage>
        <taxon>unclassified sequences</taxon>
        <taxon>metagenomes</taxon>
        <taxon>ecological metagenomes</taxon>
    </lineage>
</organism>
<gene>
    <name evidence="8" type="ORF">UFOPK1433_00271</name>
    <name evidence="9" type="ORF">UFOPK1843_00424</name>
</gene>
<dbReference type="GO" id="GO:0005886">
    <property type="term" value="C:plasma membrane"/>
    <property type="evidence" value="ECO:0007669"/>
    <property type="project" value="UniProtKB-SubCell"/>
</dbReference>
<feature type="transmembrane region" description="Helical" evidence="6">
    <location>
        <begin position="262"/>
        <end position="280"/>
    </location>
</feature>
<feature type="transmembrane region" description="Helical" evidence="6">
    <location>
        <begin position="147"/>
        <end position="166"/>
    </location>
</feature>
<keyword evidence="2" id="KW-1003">Cell membrane</keyword>
<evidence type="ECO:0000256" key="6">
    <source>
        <dbReference type="SAM" id="Phobius"/>
    </source>
</evidence>